<evidence type="ECO:0000256" key="12">
    <source>
        <dbReference type="ARBA" id="ARBA00022692"/>
    </source>
</evidence>
<feature type="compositionally biased region" description="Low complexity" evidence="26">
    <location>
        <begin position="933"/>
        <end position="952"/>
    </location>
</feature>
<keyword evidence="9" id="KW-0645">Protease</keyword>
<evidence type="ECO:0000256" key="16">
    <source>
        <dbReference type="ARBA" id="ARBA00022984"/>
    </source>
</evidence>
<dbReference type="SUPFAM" id="SSF56601">
    <property type="entry name" value="beta-lactamase/transpeptidase-like"/>
    <property type="match status" value="1"/>
</dbReference>
<dbReference type="Gene3D" id="1.10.3810.10">
    <property type="entry name" value="Biosynthetic peptidoglycan transglycosylase-like"/>
    <property type="match status" value="1"/>
</dbReference>
<dbReference type="Pfam" id="PF00912">
    <property type="entry name" value="Transgly"/>
    <property type="match status" value="1"/>
</dbReference>
<name>A0AAE3DLA0_9FIRM</name>
<comment type="similarity">
    <text evidence="4">In the C-terminal section; belongs to the transpeptidase family.</text>
</comment>
<evidence type="ECO:0000256" key="11">
    <source>
        <dbReference type="ARBA" id="ARBA00022679"/>
    </source>
</evidence>
<dbReference type="GO" id="GO:0005886">
    <property type="term" value="C:plasma membrane"/>
    <property type="evidence" value="ECO:0007669"/>
    <property type="project" value="UniProtKB-SubCell"/>
</dbReference>
<dbReference type="GO" id="GO:0008360">
    <property type="term" value="P:regulation of cell shape"/>
    <property type="evidence" value="ECO:0007669"/>
    <property type="project" value="UniProtKB-KW"/>
</dbReference>
<evidence type="ECO:0000256" key="8">
    <source>
        <dbReference type="ARBA" id="ARBA00022645"/>
    </source>
</evidence>
<dbReference type="Pfam" id="PF00905">
    <property type="entry name" value="Transpeptidase"/>
    <property type="match status" value="1"/>
</dbReference>
<evidence type="ECO:0000256" key="22">
    <source>
        <dbReference type="ARBA" id="ARBA00034000"/>
    </source>
</evidence>
<dbReference type="SUPFAM" id="SSF53955">
    <property type="entry name" value="Lysozyme-like"/>
    <property type="match status" value="1"/>
</dbReference>
<evidence type="ECO:0000256" key="14">
    <source>
        <dbReference type="ARBA" id="ARBA00022960"/>
    </source>
</evidence>
<evidence type="ECO:0000313" key="31">
    <source>
        <dbReference type="Proteomes" id="UP001199355"/>
    </source>
</evidence>
<keyword evidence="14" id="KW-0133">Cell shape</keyword>
<dbReference type="GO" id="GO:0009002">
    <property type="term" value="F:serine-type D-Ala-D-Ala carboxypeptidase activity"/>
    <property type="evidence" value="ECO:0007669"/>
    <property type="project" value="UniProtKB-EC"/>
</dbReference>
<evidence type="ECO:0000256" key="21">
    <source>
        <dbReference type="ARBA" id="ARBA00023316"/>
    </source>
</evidence>
<dbReference type="EMBL" id="JAJEQF010000001">
    <property type="protein sequence ID" value="MCC2166204.1"/>
    <property type="molecule type" value="Genomic_DNA"/>
</dbReference>
<dbReference type="PANTHER" id="PTHR32282">
    <property type="entry name" value="BINDING PROTEIN TRANSPEPTIDASE, PUTATIVE-RELATED"/>
    <property type="match status" value="1"/>
</dbReference>
<keyword evidence="8" id="KW-0121">Carboxypeptidase</keyword>
<dbReference type="GO" id="GO:0008658">
    <property type="term" value="F:penicillin binding"/>
    <property type="evidence" value="ECO:0007669"/>
    <property type="project" value="InterPro"/>
</dbReference>
<dbReference type="GO" id="GO:0046677">
    <property type="term" value="P:response to antibiotic"/>
    <property type="evidence" value="ECO:0007669"/>
    <property type="project" value="UniProtKB-KW"/>
</dbReference>
<evidence type="ECO:0000256" key="25">
    <source>
        <dbReference type="ARBA" id="ARBA00060592"/>
    </source>
</evidence>
<comment type="catalytic activity">
    <reaction evidence="24">
        <text>[GlcNAc-(1-&gt;4)-Mur2Ac(oyl-L-Ala-gamma-D-Glu-L-Lys-D-Ala-D-Ala)](n)-di-trans,octa-cis-undecaprenyl diphosphate + beta-D-GlcNAc-(1-&gt;4)-Mur2Ac(oyl-L-Ala-gamma-D-Glu-L-Lys-D-Ala-D-Ala)-di-trans,octa-cis-undecaprenyl diphosphate = [GlcNAc-(1-&gt;4)-Mur2Ac(oyl-L-Ala-gamma-D-Glu-L-Lys-D-Ala-D-Ala)](n+1)-di-trans,octa-cis-undecaprenyl diphosphate + di-trans,octa-cis-undecaprenyl diphosphate + H(+)</text>
        <dbReference type="Rhea" id="RHEA:23708"/>
        <dbReference type="Rhea" id="RHEA-COMP:9602"/>
        <dbReference type="Rhea" id="RHEA-COMP:9603"/>
        <dbReference type="ChEBI" id="CHEBI:15378"/>
        <dbReference type="ChEBI" id="CHEBI:58405"/>
        <dbReference type="ChEBI" id="CHEBI:60033"/>
        <dbReference type="ChEBI" id="CHEBI:78435"/>
        <dbReference type="EC" id="2.4.99.28"/>
    </reaction>
</comment>
<feature type="region of interest" description="Disordered" evidence="26">
    <location>
        <begin position="933"/>
        <end position="963"/>
    </location>
</feature>
<evidence type="ECO:0000256" key="19">
    <source>
        <dbReference type="ARBA" id="ARBA00023251"/>
    </source>
</evidence>
<keyword evidence="12 27" id="KW-0812">Transmembrane</keyword>
<comment type="pathway">
    <text evidence="25">Glycan biosynthesis.</text>
</comment>
<dbReference type="InterPro" id="IPR023346">
    <property type="entry name" value="Lysozyme-like_dom_sf"/>
</dbReference>
<evidence type="ECO:0000256" key="2">
    <source>
        <dbReference type="ARBA" id="ARBA00004401"/>
    </source>
</evidence>
<evidence type="ECO:0000256" key="3">
    <source>
        <dbReference type="ARBA" id="ARBA00004752"/>
    </source>
</evidence>
<dbReference type="InterPro" id="IPR036950">
    <property type="entry name" value="PBP_transglycosylase"/>
</dbReference>
<keyword evidence="17 27" id="KW-1133">Transmembrane helix</keyword>
<evidence type="ECO:0000313" key="30">
    <source>
        <dbReference type="EMBL" id="MCC2166204.1"/>
    </source>
</evidence>
<sequence>MNYGKKSVKQKKKALQSTSSKLGRKCLLTFSKVLLLCVIAIGIIGICAGLGVFKGIIDSAPTITLEDATPTRYSSFIYDSKGNQMAKLIAEDSNRVPVTMDQIPTDLANAFVAIEDERFYQHNGIDIMGILRAGVTAVKTGFKRQEGASTITQQLIKNTVLTTWTQEKTLGERIKRKVQEQYLAIQLEKDTNDKSKILEQYMNTINLGQNTLGVQAASKRYFNKNVWELSLSECATIAGITQNPSKYNPLTHPDKNQDRREKVLTNMLEQGYITQAQYDEAEADTDSLYRRIQTANLEVGGDSSVDSYYADAVKEAVTEDLIAAGYTETQAYVMVYSGGLSIFSAMDPDIQAICDSVASDESLYPDGTRWLLSYQLTYRDPDSEEEGGIVNISSEKYKSYYQENGDKNFNLLYSSQEEANEAIEAYKAATIPDSAEIIGESITLTPQPQISLTIEDQSTGYVVAMIGGRGTKEGNLTLNRSTDAVRQPGSTFKIVSTYAPALDSAGMTLADVEVDGPFNYDNGRPVSNWYSSGYRGICSLRDGIRDSLNIVTVKVLTQITPRLGYEYLQKFGFTTLVDGVEKNGKIFSDVQQALALGGITYGVKNIELNASYATIANGGQYIRPKLYTIVKDHDGNVILDNTSTEGTQVIKPSTAFLLTSAMQDVVTSGTGTAVNFGGMSIAGKTGTTSDYNDIWFSGYTPYYTCTTWTGYDNNTKLRKGEERSLAKKLWKAVMSQVHEGLENKSFSQPADIVAQTVCAKSGKLPTALCGETLKTEYFAVDTVPTETCDVHYQGSVCAYSGLPAADACPFATEGTLEMLPENERILTGQVTSEDSQRVCEHSSVFMATPGADQIIEQERLELQLRSNSAQYEALLVSLQQQLQTAVEDKAIADQELAAAADDNAKAAAQSAVDEAQHRIDSLNAQINQLNAAQTSVQTQSAAAAPSSDGSAADNVPVDDGNAN</sequence>
<evidence type="ECO:0000256" key="7">
    <source>
        <dbReference type="ARBA" id="ARBA00018638"/>
    </source>
</evidence>
<feature type="domain" description="Glycosyl transferase family 51" evidence="29">
    <location>
        <begin position="82"/>
        <end position="267"/>
    </location>
</feature>
<dbReference type="GO" id="GO:0006508">
    <property type="term" value="P:proteolysis"/>
    <property type="evidence" value="ECO:0007669"/>
    <property type="project" value="UniProtKB-KW"/>
</dbReference>
<keyword evidence="16" id="KW-0573">Peptidoglycan synthesis</keyword>
<gene>
    <name evidence="30" type="ORF">LKD45_00565</name>
</gene>
<dbReference type="GO" id="GO:0009252">
    <property type="term" value="P:peptidoglycan biosynthetic process"/>
    <property type="evidence" value="ECO:0007669"/>
    <property type="project" value="UniProtKB-KW"/>
</dbReference>
<evidence type="ECO:0000256" key="5">
    <source>
        <dbReference type="ARBA" id="ARBA00007739"/>
    </source>
</evidence>
<dbReference type="Proteomes" id="UP001199355">
    <property type="component" value="Unassembled WGS sequence"/>
</dbReference>
<evidence type="ECO:0000256" key="24">
    <source>
        <dbReference type="ARBA" id="ARBA00049902"/>
    </source>
</evidence>
<dbReference type="AlphaFoldDB" id="A0AAE3DLA0"/>
<evidence type="ECO:0000256" key="18">
    <source>
        <dbReference type="ARBA" id="ARBA00023136"/>
    </source>
</evidence>
<comment type="function">
    <text evidence="1">Cell wall formation. Synthesis of cross-linked peptidoglycan from the lipid intermediates. The enzyme has a penicillin-insensitive transglycosylase N-terminal domain (formation of linear glycan strands) and a penicillin-sensitive transpeptidase C-terminal domain (cross-linking of the peptide subunits).</text>
</comment>
<dbReference type="PANTHER" id="PTHR32282:SF33">
    <property type="entry name" value="PEPTIDOGLYCAN GLYCOSYLTRANSFERASE"/>
    <property type="match status" value="1"/>
</dbReference>
<evidence type="ECO:0000259" key="29">
    <source>
        <dbReference type="Pfam" id="PF00912"/>
    </source>
</evidence>
<evidence type="ECO:0000256" key="1">
    <source>
        <dbReference type="ARBA" id="ARBA00002624"/>
    </source>
</evidence>
<keyword evidence="15" id="KW-0735">Signal-anchor</keyword>
<accession>A0AAE3DLA0</accession>
<feature type="domain" description="Penicillin-binding protein transpeptidase" evidence="28">
    <location>
        <begin position="452"/>
        <end position="734"/>
    </location>
</feature>
<dbReference type="RefSeq" id="WP_308727437.1">
    <property type="nucleotide sequence ID" value="NZ_JAJEQF010000001.1"/>
</dbReference>
<comment type="caution">
    <text evidence="30">The sequence shown here is derived from an EMBL/GenBank/DDBJ whole genome shotgun (WGS) entry which is preliminary data.</text>
</comment>
<dbReference type="Gene3D" id="3.40.710.10">
    <property type="entry name" value="DD-peptidase/beta-lactamase superfamily"/>
    <property type="match status" value="1"/>
</dbReference>
<keyword evidence="11" id="KW-0808">Transferase</keyword>
<keyword evidence="18 27" id="KW-0472">Membrane</keyword>
<evidence type="ECO:0000256" key="23">
    <source>
        <dbReference type="ARBA" id="ARBA00044770"/>
    </source>
</evidence>
<evidence type="ECO:0000256" key="27">
    <source>
        <dbReference type="SAM" id="Phobius"/>
    </source>
</evidence>
<evidence type="ECO:0000256" key="20">
    <source>
        <dbReference type="ARBA" id="ARBA00023268"/>
    </source>
</evidence>
<protein>
    <recommendedName>
        <fullName evidence="7">Penicillin-binding protein 1A</fullName>
        <ecNumber evidence="23">2.4.99.28</ecNumber>
        <ecNumber evidence="6">3.4.16.4</ecNumber>
    </recommendedName>
</protein>
<evidence type="ECO:0000259" key="28">
    <source>
        <dbReference type="Pfam" id="PF00905"/>
    </source>
</evidence>
<dbReference type="EC" id="3.4.16.4" evidence="6"/>
<dbReference type="FunFam" id="1.10.3810.10:FF:000001">
    <property type="entry name" value="Penicillin-binding protein 1A"/>
    <property type="match status" value="1"/>
</dbReference>
<evidence type="ECO:0000256" key="26">
    <source>
        <dbReference type="SAM" id="MobiDB-lite"/>
    </source>
</evidence>
<keyword evidence="13" id="KW-0378">Hydrolase</keyword>
<dbReference type="EC" id="2.4.99.28" evidence="23"/>
<evidence type="ECO:0000256" key="6">
    <source>
        <dbReference type="ARBA" id="ARBA00012448"/>
    </source>
</evidence>
<keyword evidence="10" id="KW-0328">Glycosyltransferase</keyword>
<evidence type="ECO:0000256" key="4">
    <source>
        <dbReference type="ARBA" id="ARBA00007090"/>
    </source>
</evidence>
<dbReference type="InterPro" id="IPR050396">
    <property type="entry name" value="Glycosyltr_51/Transpeptidase"/>
</dbReference>
<dbReference type="GO" id="GO:0008955">
    <property type="term" value="F:peptidoglycan glycosyltransferase activity"/>
    <property type="evidence" value="ECO:0007669"/>
    <property type="project" value="UniProtKB-EC"/>
</dbReference>
<dbReference type="GO" id="GO:0071555">
    <property type="term" value="P:cell wall organization"/>
    <property type="evidence" value="ECO:0007669"/>
    <property type="project" value="UniProtKB-KW"/>
</dbReference>
<dbReference type="InterPro" id="IPR001460">
    <property type="entry name" value="PCN-bd_Tpept"/>
</dbReference>
<keyword evidence="21" id="KW-0961">Cell wall biogenesis/degradation</keyword>
<dbReference type="InterPro" id="IPR012338">
    <property type="entry name" value="Beta-lactam/transpept-like"/>
</dbReference>
<keyword evidence="19" id="KW-0046">Antibiotic resistance</keyword>
<reference evidence="30 31" key="1">
    <citation type="submission" date="2021-10" db="EMBL/GenBank/DDBJ databases">
        <title>Anaerobic single-cell dispensing facilitates the cultivation of human gut bacteria.</title>
        <authorList>
            <person name="Afrizal A."/>
        </authorList>
    </citation>
    <scope>NUCLEOTIDE SEQUENCE [LARGE SCALE GENOMIC DNA]</scope>
    <source>
        <strain evidence="30 31">CLA-AA-H244</strain>
    </source>
</reference>
<feature type="transmembrane region" description="Helical" evidence="27">
    <location>
        <begin position="33"/>
        <end position="53"/>
    </location>
</feature>
<proteinExistence type="inferred from homology"/>
<comment type="similarity">
    <text evidence="5">In the N-terminal section; belongs to the glycosyltransferase 51 family.</text>
</comment>
<keyword evidence="31" id="KW-1185">Reference proteome</keyword>
<comment type="pathway">
    <text evidence="3">Cell wall biogenesis; peptidoglycan biosynthesis.</text>
</comment>
<keyword evidence="20" id="KW-0511">Multifunctional enzyme</keyword>
<evidence type="ECO:0000256" key="9">
    <source>
        <dbReference type="ARBA" id="ARBA00022670"/>
    </source>
</evidence>
<comment type="subcellular location">
    <subcellularLocation>
        <location evidence="2">Cell membrane</location>
        <topology evidence="2">Single-pass type II membrane protein</topology>
    </subcellularLocation>
</comment>
<evidence type="ECO:0000256" key="15">
    <source>
        <dbReference type="ARBA" id="ARBA00022968"/>
    </source>
</evidence>
<evidence type="ECO:0000256" key="13">
    <source>
        <dbReference type="ARBA" id="ARBA00022801"/>
    </source>
</evidence>
<dbReference type="InterPro" id="IPR001264">
    <property type="entry name" value="Glyco_trans_51"/>
</dbReference>
<evidence type="ECO:0000256" key="17">
    <source>
        <dbReference type="ARBA" id="ARBA00022989"/>
    </source>
</evidence>
<organism evidence="30 31">
    <name type="scientific">Gallintestinimicrobium propionicum</name>
    <dbReference type="NCBI Taxonomy" id="2981770"/>
    <lineage>
        <taxon>Bacteria</taxon>
        <taxon>Bacillati</taxon>
        <taxon>Bacillota</taxon>
        <taxon>Clostridia</taxon>
        <taxon>Lachnospirales</taxon>
        <taxon>Lachnospiraceae</taxon>
        <taxon>Gallintestinimicrobium</taxon>
    </lineage>
</organism>
<comment type="catalytic activity">
    <reaction evidence="22">
        <text>Preferential cleavage: (Ac)2-L-Lys-D-Ala-|-D-Ala. Also transpeptidation of peptidyl-alanyl moieties that are N-acyl substituents of D-alanine.</text>
        <dbReference type="EC" id="3.4.16.4"/>
    </reaction>
</comment>
<evidence type="ECO:0000256" key="10">
    <source>
        <dbReference type="ARBA" id="ARBA00022676"/>
    </source>
</evidence>